<dbReference type="InterPro" id="IPR030802">
    <property type="entry name" value="Permease_MalE"/>
</dbReference>
<comment type="subcellular location">
    <subcellularLocation>
        <location evidence="8">Cell inner membrane</location>
        <topology evidence="8">Multi-pass membrane protein</topology>
    </subcellularLocation>
    <subcellularLocation>
        <location evidence="2">Membrane</location>
        <topology evidence="2">Multi-pass membrane protein</topology>
    </subcellularLocation>
</comment>
<evidence type="ECO:0000256" key="1">
    <source>
        <dbReference type="ARBA" id="ARBA00003787"/>
    </source>
</evidence>
<comment type="similarity">
    <text evidence="3 8">Belongs to the MlaE permease family.</text>
</comment>
<feature type="transmembrane region" description="Helical" evidence="8">
    <location>
        <begin position="56"/>
        <end position="79"/>
    </location>
</feature>
<evidence type="ECO:0000256" key="7">
    <source>
        <dbReference type="ARBA" id="ARBA00023136"/>
    </source>
</evidence>
<reference evidence="10" key="1">
    <citation type="submission" date="2017-06" db="EMBL/GenBank/DDBJ databases">
        <authorList>
            <person name="Varghese N."/>
            <person name="Submissions S."/>
        </authorList>
    </citation>
    <scope>NUCLEOTIDE SEQUENCE [LARGE SCALE GENOMIC DNA]</scope>
    <source>
        <strain evidence="10">LNB2</strain>
    </source>
</reference>
<dbReference type="GO" id="GO:0005548">
    <property type="term" value="F:phospholipid transporter activity"/>
    <property type="evidence" value="ECO:0007669"/>
    <property type="project" value="TreeGrafter"/>
</dbReference>
<dbReference type="NCBIfam" id="TIGR00056">
    <property type="entry name" value="MlaE family lipid ABC transporter permease subunit"/>
    <property type="match status" value="1"/>
</dbReference>
<dbReference type="AlphaFoldDB" id="A0A239GZS2"/>
<dbReference type="Proteomes" id="UP000198281">
    <property type="component" value="Unassembled WGS sequence"/>
</dbReference>
<evidence type="ECO:0000256" key="3">
    <source>
        <dbReference type="ARBA" id="ARBA00007556"/>
    </source>
</evidence>
<feature type="transmembrane region" description="Helical" evidence="8">
    <location>
        <begin position="206"/>
        <end position="226"/>
    </location>
</feature>
<keyword evidence="8" id="KW-1003">Cell membrane</keyword>
<feature type="transmembrane region" description="Helical" evidence="8">
    <location>
        <begin position="156"/>
        <end position="186"/>
    </location>
</feature>
<comment type="function">
    <text evidence="1">Could be part of an ABC transporter complex.</text>
</comment>
<keyword evidence="8" id="KW-0997">Cell inner membrane</keyword>
<feature type="transmembrane region" description="Helical" evidence="8">
    <location>
        <begin position="12"/>
        <end position="36"/>
    </location>
</feature>
<keyword evidence="7 8" id="KW-0472">Membrane</keyword>
<evidence type="ECO:0000256" key="2">
    <source>
        <dbReference type="ARBA" id="ARBA00004141"/>
    </source>
</evidence>
<dbReference type="Pfam" id="PF02405">
    <property type="entry name" value="MlaE"/>
    <property type="match status" value="1"/>
</dbReference>
<evidence type="ECO:0000256" key="5">
    <source>
        <dbReference type="ARBA" id="ARBA00022692"/>
    </source>
</evidence>
<dbReference type="InterPro" id="IPR003453">
    <property type="entry name" value="ABC_MlaE_roteobac"/>
</dbReference>
<keyword evidence="5 8" id="KW-0812">Transmembrane</keyword>
<gene>
    <name evidence="9" type="ORF">SAMN06295912_11444</name>
</gene>
<dbReference type="GO" id="GO:0043190">
    <property type="term" value="C:ATP-binding cassette (ABC) transporter complex"/>
    <property type="evidence" value="ECO:0007669"/>
    <property type="project" value="InterPro"/>
</dbReference>
<evidence type="ECO:0000256" key="6">
    <source>
        <dbReference type="ARBA" id="ARBA00022989"/>
    </source>
</evidence>
<protein>
    <submittedName>
        <fullName evidence="9">Phospholipid/cholesterol/gamma-HCH transport system permease protein</fullName>
    </submittedName>
</protein>
<keyword evidence="6 8" id="KW-1133">Transmembrane helix</keyword>
<dbReference type="RefSeq" id="WP_089220083.1">
    <property type="nucleotide sequence ID" value="NZ_FZOS01000014.1"/>
</dbReference>
<evidence type="ECO:0000313" key="9">
    <source>
        <dbReference type="EMBL" id="SNS74053.1"/>
    </source>
</evidence>
<evidence type="ECO:0000256" key="8">
    <source>
        <dbReference type="RuleBase" id="RU362044"/>
    </source>
</evidence>
<sequence length="266" mass="28008">MTNSSPAGPIIALFAAIGRIAVGWLAAVGRTALFGVQTLRRGLTPPYYPNKLFEQLAHIGWFSLPVVGLTAVFTGAALAQQTFTAGTRFNATSTVPAIVVIGIVRELGPVLVGLMVAGRVSSAMAAELGTMRVTEQLDALTTLRTDPYRYLIAPRLLACVIALPLMVLVANAIGIFGGYLIAVYKLGFNATGYLRVTRQFLEWSDFGMALVKAGVFGFFIALMGCYHGFRAGGGAAGVGEATRDAVVSAFILILVSNLLITVMAFG</sequence>
<proteinExistence type="inferred from homology"/>
<dbReference type="PANTHER" id="PTHR30188:SF4">
    <property type="entry name" value="PROTEIN TRIGALACTOSYLDIACYLGLYCEROL 1, CHLOROPLASTIC"/>
    <property type="match status" value="1"/>
</dbReference>
<name>A0A239GZS2_9SPHN</name>
<keyword evidence="4" id="KW-0813">Transport</keyword>
<dbReference type="EMBL" id="FZOS01000014">
    <property type="protein sequence ID" value="SNS74053.1"/>
    <property type="molecule type" value="Genomic_DNA"/>
</dbReference>
<evidence type="ECO:0000256" key="4">
    <source>
        <dbReference type="ARBA" id="ARBA00022448"/>
    </source>
</evidence>
<dbReference type="OrthoDB" id="9806241at2"/>
<evidence type="ECO:0000313" key="10">
    <source>
        <dbReference type="Proteomes" id="UP000198281"/>
    </source>
</evidence>
<organism evidence="9 10">
    <name type="scientific">Edaphosphingomonas laterariae</name>
    <dbReference type="NCBI Taxonomy" id="861865"/>
    <lineage>
        <taxon>Bacteria</taxon>
        <taxon>Pseudomonadati</taxon>
        <taxon>Pseudomonadota</taxon>
        <taxon>Alphaproteobacteria</taxon>
        <taxon>Sphingomonadales</taxon>
        <taxon>Rhizorhabdaceae</taxon>
        <taxon>Edaphosphingomonas</taxon>
    </lineage>
</organism>
<feature type="transmembrane region" description="Helical" evidence="8">
    <location>
        <begin position="246"/>
        <end position="265"/>
    </location>
</feature>
<accession>A0A239GZS2</accession>
<dbReference type="PANTHER" id="PTHR30188">
    <property type="entry name" value="ABC TRANSPORTER PERMEASE PROTEIN-RELATED"/>
    <property type="match status" value="1"/>
</dbReference>
<keyword evidence="10" id="KW-1185">Reference proteome</keyword>